<feature type="domain" description="HTH luxR-type" evidence="5">
    <location>
        <begin position="816"/>
        <end position="881"/>
    </location>
</feature>
<accession>A0A455SH66</accession>
<dbReference type="PROSITE" id="PS00622">
    <property type="entry name" value="HTH_LUXR_1"/>
    <property type="match status" value="1"/>
</dbReference>
<dbReference type="InterPro" id="IPR016032">
    <property type="entry name" value="Sig_transdc_resp-reg_C-effctor"/>
</dbReference>
<organism evidence="6">
    <name type="scientific">Thermosporothrix sp. COM3</name>
    <dbReference type="NCBI Taxonomy" id="2490863"/>
    <lineage>
        <taxon>Bacteria</taxon>
        <taxon>Bacillati</taxon>
        <taxon>Chloroflexota</taxon>
        <taxon>Ktedonobacteria</taxon>
        <taxon>Ktedonobacterales</taxon>
        <taxon>Thermosporotrichaceae</taxon>
        <taxon>Thermosporothrix</taxon>
    </lineage>
</organism>
<dbReference type="PANTHER" id="PTHR44688">
    <property type="entry name" value="DNA-BINDING TRANSCRIPTIONAL ACTIVATOR DEVR_DOSR"/>
    <property type="match status" value="1"/>
</dbReference>
<dbReference type="Pfam" id="PF25873">
    <property type="entry name" value="WHD_MalT"/>
    <property type="match status" value="1"/>
</dbReference>
<sequence>MARTTLPHVIDDCLHLQETPPSTITIGSAGWFRWLEENTSFSFRHPLGTFTGRRELHQQKPYWYAYHKREGKTLKAYLGKAEDLTAERLLAVATLLFTRTTLRQPASEATSSHIVARPYLFQHCLRSLHKKLILLSAPAGWGKSTILQEWQRLLQQQKVQTLVLTPHEAGFQASLNAALTEHAEIAIHSHEQALETLRRLQRVVLFLDQNEITCADEIIHFLQQAPAGCHLILATRHPSTLARLSVQNLISELSLEQLAFRPEDIRTLVQQLTGTEPTEETVNQLAELTGGWPLGIRWLLTHCPFPITNDELATVLEHDRSLQHFVDEEILQPLPKPWRDFLLQISILDELDEQRCNAVRERTDSHTLLASLAQAHLFLQSTEHGTLRLIPLLARVLRQQTDTAPLHARASRWYRQRGQLQQALFHAHQSADEQLVQRLQLHSALLHLFKGQDVPAHTSPLLAALAVQRFDEAERQLATLEDTDLISLVQLYLAGQTGKRYPIEYVSEQPDVRAWCATLAPIMTGDVAEYPVRELLASNGHQTSLALGALAFLLLQQGKLQQAASTLEQLRERLEAETDSLLYALGMSELALERHDLPTAAHFLLQGQQLLHATHYCHAALSLRHTIAYTRFYLAQSQYTRALQLASTIEEQATWPQLAHQLAAAQRAWVFLSQEQFDKAEYWLTICKNNSVALPELLQTWIAQLEIRLHPQSAYRHLPLLKQAAQAHQRWTDLLTYELFQAHLFYTTGAQAAAQATLERAVLRARPEQHIRPFLEGGQTIYRLLRLLQRGAVAPAFVRTLITHFHKVESRQSSALSREASTLTRREHDVLQLLVKGASNRTIARELVISEGTVKKHVFNICSKLNAQNRAQVIAQILQEQQFRYTEAS</sequence>
<dbReference type="Gene3D" id="1.10.10.10">
    <property type="entry name" value="Winged helix-like DNA-binding domain superfamily/Winged helix DNA-binding domain"/>
    <property type="match status" value="1"/>
</dbReference>
<dbReference type="SUPFAM" id="SSF52540">
    <property type="entry name" value="P-loop containing nucleoside triphosphate hydrolases"/>
    <property type="match status" value="1"/>
</dbReference>
<dbReference type="PROSITE" id="PS50043">
    <property type="entry name" value="HTH_LUXR_2"/>
    <property type="match status" value="1"/>
</dbReference>
<dbReference type="Gene3D" id="1.25.40.10">
    <property type="entry name" value="Tetratricopeptide repeat domain"/>
    <property type="match status" value="1"/>
</dbReference>
<evidence type="ECO:0000259" key="5">
    <source>
        <dbReference type="PROSITE" id="PS50043"/>
    </source>
</evidence>
<dbReference type="InterPro" id="IPR036388">
    <property type="entry name" value="WH-like_DNA-bd_sf"/>
</dbReference>
<dbReference type="Pfam" id="PF00196">
    <property type="entry name" value="GerE"/>
    <property type="match status" value="1"/>
</dbReference>
<dbReference type="GO" id="GO:0006355">
    <property type="term" value="P:regulation of DNA-templated transcription"/>
    <property type="evidence" value="ECO:0007669"/>
    <property type="project" value="InterPro"/>
</dbReference>
<dbReference type="InterPro" id="IPR041617">
    <property type="entry name" value="TPR_MalT"/>
</dbReference>
<protein>
    <submittedName>
        <fullName evidence="6">Helix-turn-helix transcriptional regulator</fullName>
    </submittedName>
</protein>
<feature type="coiled-coil region" evidence="4">
    <location>
        <begin position="553"/>
        <end position="580"/>
    </location>
</feature>
<reference evidence="6" key="1">
    <citation type="submission" date="2018-12" db="EMBL/GenBank/DDBJ databases">
        <title>Novel natural products biosynthetic potential of the class Ktedonobacteria.</title>
        <authorList>
            <person name="Zheng Y."/>
            <person name="Saitou A."/>
            <person name="Wang C.M."/>
            <person name="Toyoda A."/>
            <person name="Minakuchi Y."/>
            <person name="Sekiguchi Y."/>
            <person name="Ueda K."/>
            <person name="Takano H."/>
            <person name="Sakai Y."/>
            <person name="Yokota A."/>
            <person name="Yabe S."/>
        </authorList>
    </citation>
    <scope>NUCLEOTIDE SEQUENCE</scope>
    <source>
        <strain evidence="6">COM3</strain>
    </source>
</reference>
<dbReference type="CDD" id="cd06170">
    <property type="entry name" value="LuxR_C_like"/>
    <property type="match status" value="1"/>
</dbReference>
<evidence type="ECO:0000256" key="3">
    <source>
        <dbReference type="ARBA" id="ARBA00023163"/>
    </source>
</evidence>
<dbReference type="InterPro" id="IPR011990">
    <property type="entry name" value="TPR-like_helical_dom_sf"/>
</dbReference>
<dbReference type="InterPro" id="IPR000792">
    <property type="entry name" value="Tscrpt_reg_LuxR_C"/>
</dbReference>
<dbReference type="GO" id="GO:0003677">
    <property type="term" value="F:DNA binding"/>
    <property type="evidence" value="ECO:0007669"/>
    <property type="project" value="UniProtKB-KW"/>
</dbReference>
<dbReference type="InterPro" id="IPR059106">
    <property type="entry name" value="WHD_MalT"/>
</dbReference>
<evidence type="ECO:0000256" key="2">
    <source>
        <dbReference type="ARBA" id="ARBA00023125"/>
    </source>
</evidence>
<evidence type="ECO:0000256" key="4">
    <source>
        <dbReference type="SAM" id="Coils"/>
    </source>
</evidence>
<keyword evidence="3" id="KW-0804">Transcription</keyword>
<dbReference type="AlphaFoldDB" id="A0A455SH66"/>
<keyword evidence="2" id="KW-0238">DNA-binding</keyword>
<gene>
    <name evidence="6" type="primary">malT_3</name>
    <name evidence="6" type="ORF">KTC_02260</name>
</gene>
<keyword evidence="4" id="KW-0175">Coiled coil</keyword>
<evidence type="ECO:0000256" key="1">
    <source>
        <dbReference type="ARBA" id="ARBA00023015"/>
    </source>
</evidence>
<dbReference type="SUPFAM" id="SSF46894">
    <property type="entry name" value="C-terminal effector domain of the bipartite response regulators"/>
    <property type="match status" value="1"/>
</dbReference>
<name>A0A455SH66_9CHLR</name>
<dbReference type="EMBL" id="AP019376">
    <property type="protein sequence ID" value="BBH85475.1"/>
    <property type="molecule type" value="Genomic_DNA"/>
</dbReference>
<dbReference type="PANTHER" id="PTHR44688:SF25">
    <property type="entry name" value="HTH LUXR-TYPE DOMAIN-CONTAINING PROTEIN"/>
    <property type="match status" value="1"/>
</dbReference>
<dbReference type="Pfam" id="PF17874">
    <property type="entry name" value="TPR_MalT"/>
    <property type="match status" value="1"/>
</dbReference>
<proteinExistence type="predicted"/>
<evidence type="ECO:0000313" key="6">
    <source>
        <dbReference type="EMBL" id="BBH85475.1"/>
    </source>
</evidence>
<keyword evidence="1" id="KW-0805">Transcription regulation</keyword>
<dbReference type="InterPro" id="IPR027417">
    <property type="entry name" value="P-loop_NTPase"/>
</dbReference>
<dbReference type="SMART" id="SM00421">
    <property type="entry name" value="HTH_LUXR"/>
    <property type="match status" value="1"/>
</dbReference>
<dbReference type="PRINTS" id="PR00038">
    <property type="entry name" value="HTHLUXR"/>
</dbReference>